<dbReference type="GO" id="GO:0007264">
    <property type="term" value="P:small GTPase-mediated signal transduction"/>
    <property type="evidence" value="ECO:0007669"/>
    <property type="project" value="InterPro"/>
</dbReference>
<dbReference type="EMBL" id="JAIWYP010000011">
    <property type="protein sequence ID" value="KAH3735626.1"/>
    <property type="molecule type" value="Genomic_DNA"/>
</dbReference>
<name>A0A9D4HYJ4_DREPO</name>
<accession>A0A9D4HYJ4</accession>
<evidence type="ECO:0000313" key="3">
    <source>
        <dbReference type="Proteomes" id="UP000828390"/>
    </source>
</evidence>
<reference evidence="2" key="1">
    <citation type="journal article" date="2019" name="bioRxiv">
        <title>The Genome of the Zebra Mussel, Dreissena polymorpha: A Resource for Invasive Species Research.</title>
        <authorList>
            <person name="McCartney M.A."/>
            <person name="Auch B."/>
            <person name="Kono T."/>
            <person name="Mallez S."/>
            <person name="Zhang Y."/>
            <person name="Obille A."/>
            <person name="Becker A."/>
            <person name="Abrahante J.E."/>
            <person name="Garbe J."/>
            <person name="Badalamenti J.P."/>
            <person name="Herman A."/>
            <person name="Mangelson H."/>
            <person name="Liachko I."/>
            <person name="Sullivan S."/>
            <person name="Sone E.D."/>
            <person name="Koren S."/>
            <person name="Silverstein K.A.T."/>
            <person name="Beckman K.B."/>
            <person name="Gohl D.M."/>
        </authorList>
    </citation>
    <scope>NUCLEOTIDE SEQUENCE</scope>
    <source>
        <strain evidence="2">Duluth1</strain>
        <tissue evidence="2">Whole animal</tissue>
    </source>
</reference>
<gene>
    <name evidence="2" type="ORF">DPMN_042161</name>
</gene>
<dbReference type="Gene3D" id="6.10.140.680">
    <property type="match status" value="1"/>
</dbReference>
<dbReference type="GO" id="GO:0005085">
    <property type="term" value="F:guanyl-nucleotide exchange factor activity"/>
    <property type="evidence" value="ECO:0007669"/>
    <property type="project" value="InterPro"/>
</dbReference>
<dbReference type="Proteomes" id="UP000828390">
    <property type="component" value="Unassembled WGS sequence"/>
</dbReference>
<evidence type="ECO:0000259" key="1">
    <source>
        <dbReference type="Pfam" id="PF18385"/>
    </source>
</evidence>
<keyword evidence="3" id="KW-1185">Reference proteome</keyword>
<dbReference type="PANTHER" id="PTHR46001">
    <property type="entry name" value="TIAM (MAMMALIAN TUMOR INVASION AND METASTASIS FACTOR) HOMOLOG"/>
    <property type="match status" value="1"/>
</dbReference>
<evidence type="ECO:0000313" key="2">
    <source>
        <dbReference type="EMBL" id="KAH3735626.1"/>
    </source>
</evidence>
<dbReference type="InterPro" id="IPR040655">
    <property type="entry name" value="TIAM1_CC-Ex"/>
</dbReference>
<dbReference type="Pfam" id="PF18385">
    <property type="entry name" value="Tiam_CC_Ex"/>
    <property type="match status" value="1"/>
</dbReference>
<feature type="domain" description="TIAM1 CC-Ex" evidence="1">
    <location>
        <begin position="1"/>
        <end position="61"/>
    </location>
</feature>
<dbReference type="InterPro" id="IPR043537">
    <property type="entry name" value="Tiam1/Tiam2/Sif"/>
</dbReference>
<organism evidence="2 3">
    <name type="scientific">Dreissena polymorpha</name>
    <name type="common">Zebra mussel</name>
    <name type="synonym">Mytilus polymorpha</name>
    <dbReference type="NCBI Taxonomy" id="45954"/>
    <lineage>
        <taxon>Eukaryota</taxon>
        <taxon>Metazoa</taxon>
        <taxon>Spiralia</taxon>
        <taxon>Lophotrochozoa</taxon>
        <taxon>Mollusca</taxon>
        <taxon>Bivalvia</taxon>
        <taxon>Autobranchia</taxon>
        <taxon>Heteroconchia</taxon>
        <taxon>Euheterodonta</taxon>
        <taxon>Imparidentia</taxon>
        <taxon>Neoheterodontei</taxon>
        <taxon>Myida</taxon>
        <taxon>Dreissenoidea</taxon>
        <taxon>Dreissenidae</taxon>
        <taxon>Dreissena</taxon>
    </lineage>
</organism>
<sequence>MRKMAELQLTVVSDPRSRQAIIKQINQWEENLEKLFIEQYRLRCYSSSIQGSELPNPKVCLK</sequence>
<proteinExistence type="predicted"/>
<protein>
    <recommendedName>
        <fullName evidence="1">TIAM1 CC-Ex domain-containing protein</fullName>
    </recommendedName>
</protein>
<dbReference type="PANTHER" id="PTHR46001:SF3">
    <property type="entry name" value="PROTEIN STILL LIFE, ISOFORM SIF TYPE 1"/>
    <property type="match status" value="1"/>
</dbReference>
<comment type="caution">
    <text evidence="2">The sequence shown here is derived from an EMBL/GenBank/DDBJ whole genome shotgun (WGS) entry which is preliminary data.</text>
</comment>
<reference evidence="2" key="2">
    <citation type="submission" date="2020-11" db="EMBL/GenBank/DDBJ databases">
        <authorList>
            <person name="McCartney M.A."/>
            <person name="Auch B."/>
            <person name="Kono T."/>
            <person name="Mallez S."/>
            <person name="Becker A."/>
            <person name="Gohl D.M."/>
            <person name="Silverstein K.A.T."/>
            <person name="Koren S."/>
            <person name="Bechman K.B."/>
            <person name="Herman A."/>
            <person name="Abrahante J.E."/>
            <person name="Garbe J."/>
        </authorList>
    </citation>
    <scope>NUCLEOTIDE SEQUENCE</scope>
    <source>
        <strain evidence="2">Duluth1</strain>
        <tissue evidence="2">Whole animal</tissue>
    </source>
</reference>
<dbReference type="AlphaFoldDB" id="A0A9D4HYJ4"/>